<gene>
    <name evidence="9" type="ORF">UFOPK3772_01504</name>
</gene>
<evidence type="ECO:0000256" key="6">
    <source>
        <dbReference type="ARBA" id="ARBA00023102"/>
    </source>
</evidence>
<dbReference type="AlphaFoldDB" id="A0A6J7K5Q3"/>
<evidence type="ECO:0000259" key="8">
    <source>
        <dbReference type="Pfam" id="PF02811"/>
    </source>
</evidence>
<dbReference type="SUPFAM" id="SSF89550">
    <property type="entry name" value="PHP domain-like"/>
    <property type="match status" value="1"/>
</dbReference>
<protein>
    <recommendedName>
        <fullName evidence="3">histidinol-phosphatase</fullName>
        <ecNumber evidence="3">3.1.3.15</ecNumber>
    </recommendedName>
</protein>
<keyword evidence="4" id="KW-0028">Amino-acid biosynthesis</keyword>
<evidence type="ECO:0000313" key="9">
    <source>
        <dbReference type="EMBL" id="CAB4950433.1"/>
    </source>
</evidence>
<accession>A0A6J7K5Q3</accession>
<name>A0A6J7K5Q3_9ZZZZ</name>
<dbReference type="GO" id="GO:0004401">
    <property type="term" value="F:histidinol-phosphatase activity"/>
    <property type="evidence" value="ECO:0007669"/>
    <property type="project" value="UniProtKB-EC"/>
</dbReference>
<dbReference type="EMBL" id="CAFBNE010000043">
    <property type="protein sequence ID" value="CAB4950433.1"/>
    <property type="molecule type" value="Genomic_DNA"/>
</dbReference>
<comment type="similarity">
    <text evidence="2">Belongs to the PHP hydrolase family. HisK subfamily.</text>
</comment>
<dbReference type="EC" id="3.1.3.15" evidence="3"/>
<sequence length="287" mass="31398">MHQGISPDLQNLPADDHVHSEWSWDAAAGAMEATCARAVEIGLPSLSFTEHADFTNWTYGIDADIPGHWARHLEQGVLLPPRLDVEGYLACLERCRDTFPGLSIRTGVELGEPHWHGAQAGSLLGSAPFDRVLASVHSSPIDGGGFGDVGSFFDARGPAGVIREYLREVIRLIDGFDPFTVLAHIDYPVRYWPDGVRPFDARDFEDEYRGAVRALAARGKVLEVNTRVPLDRVIIKWWREEGGTAISFASDAHTPDALAAGLAEAAGWGRAAGFRPSSDPTDFWVRD</sequence>
<evidence type="ECO:0000256" key="1">
    <source>
        <dbReference type="ARBA" id="ARBA00004970"/>
    </source>
</evidence>
<dbReference type="PANTHER" id="PTHR21039">
    <property type="entry name" value="HISTIDINOL PHOSPHATASE-RELATED"/>
    <property type="match status" value="1"/>
</dbReference>
<dbReference type="Pfam" id="PF02811">
    <property type="entry name" value="PHP"/>
    <property type="match status" value="1"/>
</dbReference>
<dbReference type="Gene3D" id="3.20.20.140">
    <property type="entry name" value="Metal-dependent hydrolases"/>
    <property type="match status" value="1"/>
</dbReference>
<comment type="pathway">
    <text evidence="1">Amino-acid biosynthesis; L-histidine biosynthesis; L-histidine from 5-phospho-alpha-D-ribose 1-diphosphate: step 8/9.</text>
</comment>
<evidence type="ECO:0000256" key="2">
    <source>
        <dbReference type="ARBA" id="ARBA00009152"/>
    </source>
</evidence>
<dbReference type="PANTHER" id="PTHR21039:SF0">
    <property type="entry name" value="HISTIDINOL-PHOSPHATASE"/>
    <property type="match status" value="1"/>
</dbReference>
<dbReference type="InterPro" id="IPR016195">
    <property type="entry name" value="Pol/histidinol_Pase-like"/>
</dbReference>
<evidence type="ECO:0000256" key="4">
    <source>
        <dbReference type="ARBA" id="ARBA00022605"/>
    </source>
</evidence>
<dbReference type="InterPro" id="IPR004013">
    <property type="entry name" value="PHP_dom"/>
</dbReference>
<dbReference type="InterPro" id="IPR010140">
    <property type="entry name" value="Histidinol_P_phosphatase_HisJ"/>
</dbReference>
<dbReference type="GO" id="GO:0005737">
    <property type="term" value="C:cytoplasm"/>
    <property type="evidence" value="ECO:0007669"/>
    <property type="project" value="TreeGrafter"/>
</dbReference>
<feature type="domain" description="PHP" evidence="8">
    <location>
        <begin position="17"/>
        <end position="226"/>
    </location>
</feature>
<proteinExistence type="inferred from homology"/>
<comment type="catalytic activity">
    <reaction evidence="7">
        <text>L-histidinol phosphate + H2O = L-histidinol + phosphate</text>
        <dbReference type="Rhea" id="RHEA:14465"/>
        <dbReference type="ChEBI" id="CHEBI:15377"/>
        <dbReference type="ChEBI" id="CHEBI:43474"/>
        <dbReference type="ChEBI" id="CHEBI:57699"/>
        <dbReference type="ChEBI" id="CHEBI:57980"/>
        <dbReference type="EC" id="3.1.3.15"/>
    </reaction>
</comment>
<keyword evidence="5" id="KW-0378">Hydrolase</keyword>
<organism evidence="9">
    <name type="scientific">freshwater metagenome</name>
    <dbReference type="NCBI Taxonomy" id="449393"/>
    <lineage>
        <taxon>unclassified sequences</taxon>
        <taxon>metagenomes</taxon>
        <taxon>ecological metagenomes</taxon>
    </lineage>
</organism>
<dbReference type="GO" id="GO:0000105">
    <property type="term" value="P:L-histidine biosynthetic process"/>
    <property type="evidence" value="ECO:0007669"/>
    <property type="project" value="UniProtKB-KW"/>
</dbReference>
<evidence type="ECO:0000256" key="3">
    <source>
        <dbReference type="ARBA" id="ARBA00013085"/>
    </source>
</evidence>
<reference evidence="9" key="1">
    <citation type="submission" date="2020-05" db="EMBL/GenBank/DDBJ databases">
        <authorList>
            <person name="Chiriac C."/>
            <person name="Salcher M."/>
            <person name="Ghai R."/>
            <person name="Kavagutti S V."/>
        </authorList>
    </citation>
    <scope>NUCLEOTIDE SEQUENCE</scope>
</reference>
<evidence type="ECO:0000256" key="5">
    <source>
        <dbReference type="ARBA" id="ARBA00022801"/>
    </source>
</evidence>
<evidence type="ECO:0000256" key="7">
    <source>
        <dbReference type="ARBA" id="ARBA00049158"/>
    </source>
</evidence>
<keyword evidence="6" id="KW-0368">Histidine biosynthesis</keyword>